<evidence type="ECO:0000313" key="1">
    <source>
        <dbReference type="EMBL" id="GKV32403.1"/>
    </source>
</evidence>
<accession>A0AAV5L5M8</accession>
<dbReference type="Proteomes" id="UP001054252">
    <property type="component" value="Unassembled WGS sequence"/>
</dbReference>
<evidence type="ECO:0000313" key="2">
    <source>
        <dbReference type="Proteomes" id="UP001054252"/>
    </source>
</evidence>
<dbReference type="AlphaFoldDB" id="A0AAV5L5M8"/>
<gene>
    <name evidence="1" type="ORF">SLEP1_g41012</name>
</gene>
<organism evidence="1 2">
    <name type="scientific">Rubroshorea leprosula</name>
    <dbReference type="NCBI Taxonomy" id="152421"/>
    <lineage>
        <taxon>Eukaryota</taxon>
        <taxon>Viridiplantae</taxon>
        <taxon>Streptophyta</taxon>
        <taxon>Embryophyta</taxon>
        <taxon>Tracheophyta</taxon>
        <taxon>Spermatophyta</taxon>
        <taxon>Magnoliopsida</taxon>
        <taxon>eudicotyledons</taxon>
        <taxon>Gunneridae</taxon>
        <taxon>Pentapetalae</taxon>
        <taxon>rosids</taxon>
        <taxon>malvids</taxon>
        <taxon>Malvales</taxon>
        <taxon>Dipterocarpaceae</taxon>
        <taxon>Rubroshorea</taxon>
    </lineage>
</organism>
<protein>
    <submittedName>
        <fullName evidence="1">Uncharacterized protein</fullName>
    </submittedName>
</protein>
<reference evidence="1 2" key="1">
    <citation type="journal article" date="2021" name="Commun. Biol.">
        <title>The genome of Shorea leprosula (Dipterocarpaceae) highlights the ecological relevance of drought in aseasonal tropical rainforests.</title>
        <authorList>
            <person name="Ng K.K.S."/>
            <person name="Kobayashi M.J."/>
            <person name="Fawcett J.A."/>
            <person name="Hatakeyama M."/>
            <person name="Paape T."/>
            <person name="Ng C.H."/>
            <person name="Ang C.C."/>
            <person name="Tnah L.H."/>
            <person name="Lee C.T."/>
            <person name="Nishiyama T."/>
            <person name="Sese J."/>
            <person name="O'Brien M.J."/>
            <person name="Copetti D."/>
            <person name="Mohd Noor M.I."/>
            <person name="Ong R.C."/>
            <person name="Putra M."/>
            <person name="Sireger I.Z."/>
            <person name="Indrioko S."/>
            <person name="Kosugi Y."/>
            <person name="Izuno A."/>
            <person name="Isagi Y."/>
            <person name="Lee S.L."/>
            <person name="Shimizu K.K."/>
        </authorList>
    </citation>
    <scope>NUCLEOTIDE SEQUENCE [LARGE SCALE GENOMIC DNA]</scope>
    <source>
        <strain evidence="1">214</strain>
    </source>
</reference>
<sequence length="57" mass="6432">MYKLDLRDSFSYLCCPTVGAAEYNKHVKIPIAFVVALESHNKMKGDALERLVPGYDL</sequence>
<name>A0AAV5L5M8_9ROSI</name>
<keyword evidence="2" id="KW-1185">Reference proteome</keyword>
<comment type="caution">
    <text evidence="1">The sequence shown here is derived from an EMBL/GenBank/DDBJ whole genome shotgun (WGS) entry which is preliminary data.</text>
</comment>
<dbReference type="EMBL" id="BPVZ01000095">
    <property type="protein sequence ID" value="GKV32403.1"/>
    <property type="molecule type" value="Genomic_DNA"/>
</dbReference>
<proteinExistence type="predicted"/>